<dbReference type="GO" id="GO:0006412">
    <property type="term" value="P:translation"/>
    <property type="evidence" value="ECO:0007669"/>
    <property type="project" value="UniProtKB-UniRule"/>
</dbReference>
<dbReference type="CDD" id="cd00392">
    <property type="entry name" value="Ribosomal_L13"/>
    <property type="match status" value="1"/>
</dbReference>
<dbReference type="GO" id="GO:0003735">
    <property type="term" value="F:structural constituent of ribosome"/>
    <property type="evidence" value="ECO:0007669"/>
    <property type="project" value="InterPro"/>
</dbReference>
<comment type="function">
    <text evidence="4">This protein is one of the early assembly proteins of the 50S ribosomal subunit, although it is not seen to bind rRNA by itself. It is important during the early stages of 50S assembly.</text>
</comment>
<dbReference type="HAMAP" id="MF_01366">
    <property type="entry name" value="Ribosomal_uL13"/>
    <property type="match status" value="1"/>
</dbReference>
<comment type="caution">
    <text evidence="5">The sequence shown here is derived from an EMBL/GenBank/DDBJ whole genome shotgun (WGS) entry which is preliminary data.</text>
</comment>
<evidence type="ECO:0000313" key="6">
    <source>
        <dbReference type="Proteomes" id="UP000176850"/>
    </source>
</evidence>
<evidence type="ECO:0000313" key="5">
    <source>
        <dbReference type="EMBL" id="OGK19701.1"/>
    </source>
</evidence>
<name>A0A1F7GLA7_9BACT</name>
<dbReference type="InterPro" id="IPR036899">
    <property type="entry name" value="Ribosomal_uL13_sf"/>
</dbReference>
<evidence type="ECO:0000256" key="2">
    <source>
        <dbReference type="ARBA" id="ARBA00022980"/>
    </source>
</evidence>
<evidence type="ECO:0000256" key="3">
    <source>
        <dbReference type="ARBA" id="ARBA00023274"/>
    </source>
</evidence>
<dbReference type="PIRSF" id="PIRSF002181">
    <property type="entry name" value="Ribosomal_L13"/>
    <property type="match status" value="1"/>
</dbReference>
<dbReference type="AlphaFoldDB" id="A0A1F7GLA7"/>
<gene>
    <name evidence="4" type="primary">rplM</name>
    <name evidence="5" type="ORF">A2799_01575</name>
</gene>
<dbReference type="Pfam" id="PF00572">
    <property type="entry name" value="Ribosomal_L13"/>
    <property type="match status" value="1"/>
</dbReference>
<dbReference type="PANTHER" id="PTHR11545">
    <property type="entry name" value="RIBOSOMAL PROTEIN L13"/>
    <property type="match status" value="1"/>
</dbReference>
<dbReference type="GO" id="GO:0003729">
    <property type="term" value="F:mRNA binding"/>
    <property type="evidence" value="ECO:0007669"/>
    <property type="project" value="TreeGrafter"/>
</dbReference>
<dbReference type="PANTHER" id="PTHR11545:SF2">
    <property type="entry name" value="LARGE RIBOSOMAL SUBUNIT PROTEIN UL13M"/>
    <property type="match status" value="1"/>
</dbReference>
<sequence>MVKLTESTKSISAKTFVRNWRLFDADQKVLGRLASEIASSLIGKHRVDYVDYLDMGDEVVVVNAPKVVVTGSKAINKTYDSFSGYPGGLRKISYEKMNEKRPGEVLRHAVSGMLPKNKLRDKRLARLHIYSGETHEFAAKFK</sequence>
<protein>
    <recommendedName>
        <fullName evidence="4">Large ribosomal subunit protein uL13</fullName>
    </recommendedName>
</protein>
<accession>A0A1F7GLA7</accession>
<dbReference type="SUPFAM" id="SSF52161">
    <property type="entry name" value="Ribosomal protein L13"/>
    <property type="match status" value="1"/>
</dbReference>
<comment type="subunit">
    <text evidence="4">Part of the 50S ribosomal subunit.</text>
</comment>
<reference evidence="5 6" key="1">
    <citation type="journal article" date="2016" name="Nat. Commun.">
        <title>Thousands of microbial genomes shed light on interconnected biogeochemical processes in an aquifer system.</title>
        <authorList>
            <person name="Anantharaman K."/>
            <person name="Brown C.T."/>
            <person name="Hug L.A."/>
            <person name="Sharon I."/>
            <person name="Castelle C.J."/>
            <person name="Probst A.J."/>
            <person name="Thomas B.C."/>
            <person name="Singh A."/>
            <person name="Wilkins M.J."/>
            <person name="Karaoz U."/>
            <person name="Brodie E.L."/>
            <person name="Williams K.H."/>
            <person name="Hubbard S.S."/>
            <person name="Banfield J.F."/>
        </authorList>
    </citation>
    <scope>NUCLEOTIDE SEQUENCE [LARGE SCALE GENOMIC DNA]</scope>
</reference>
<keyword evidence="3 4" id="KW-0687">Ribonucleoprotein</keyword>
<dbReference type="GO" id="GO:1990904">
    <property type="term" value="C:ribonucleoprotein complex"/>
    <property type="evidence" value="ECO:0007669"/>
    <property type="project" value="UniProtKB-KW"/>
</dbReference>
<organism evidence="5 6">
    <name type="scientific">Candidatus Roizmanbacteria bacterium RIFCSPHIGHO2_01_FULL_39_24</name>
    <dbReference type="NCBI Taxonomy" id="1802032"/>
    <lineage>
        <taxon>Bacteria</taxon>
        <taxon>Candidatus Roizmaniibacteriota</taxon>
    </lineage>
</organism>
<dbReference type="Proteomes" id="UP000176850">
    <property type="component" value="Unassembled WGS sequence"/>
</dbReference>
<dbReference type="GO" id="GO:0017148">
    <property type="term" value="P:negative regulation of translation"/>
    <property type="evidence" value="ECO:0007669"/>
    <property type="project" value="TreeGrafter"/>
</dbReference>
<dbReference type="InterPro" id="IPR005823">
    <property type="entry name" value="Ribosomal_uL13_bac-type"/>
</dbReference>
<dbReference type="GO" id="GO:0005840">
    <property type="term" value="C:ribosome"/>
    <property type="evidence" value="ECO:0007669"/>
    <property type="project" value="UniProtKB-KW"/>
</dbReference>
<dbReference type="InterPro" id="IPR005822">
    <property type="entry name" value="Ribosomal_uL13"/>
</dbReference>
<evidence type="ECO:0000256" key="4">
    <source>
        <dbReference type="HAMAP-Rule" id="MF_01366"/>
    </source>
</evidence>
<proteinExistence type="inferred from homology"/>
<dbReference type="Gene3D" id="3.90.1180.10">
    <property type="entry name" value="Ribosomal protein L13"/>
    <property type="match status" value="1"/>
</dbReference>
<dbReference type="EMBL" id="MFZH01000007">
    <property type="protein sequence ID" value="OGK19701.1"/>
    <property type="molecule type" value="Genomic_DNA"/>
</dbReference>
<keyword evidence="2 4" id="KW-0689">Ribosomal protein</keyword>
<evidence type="ECO:0000256" key="1">
    <source>
        <dbReference type="ARBA" id="ARBA00006227"/>
    </source>
</evidence>
<comment type="similarity">
    <text evidence="1 4">Belongs to the universal ribosomal protein uL13 family.</text>
</comment>
<dbReference type="NCBIfam" id="TIGR01066">
    <property type="entry name" value="rplM_bact"/>
    <property type="match status" value="1"/>
</dbReference>